<comment type="caution">
    <text evidence="2">The sequence shown here is derived from an EMBL/GenBank/DDBJ whole genome shotgun (WGS) entry which is preliminary data.</text>
</comment>
<dbReference type="EMBL" id="CABO01000005">
    <property type="protein sequence ID" value="CBI00767.1"/>
    <property type="molecule type" value="Genomic_DNA"/>
</dbReference>
<keyword evidence="1" id="KW-0812">Transmembrane</keyword>
<feature type="transmembrane region" description="Helical" evidence="1">
    <location>
        <begin position="21"/>
        <end position="40"/>
    </location>
</feature>
<evidence type="ECO:0000313" key="2">
    <source>
        <dbReference type="EMBL" id="CBI00767.1"/>
    </source>
</evidence>
<protein>
    <submittedName>
        <fullName evidence="2">Uncharacterized protein</fullName>
    </submittedName>
</protein>
<proteinExistence type="predicted"/>
<organism evidence="2">
    <name type="scientific">mine drainage metagenome</name>
    <dbReference type="NCBI Taxonomy" id="410659"/>
    <lineage>
        <taxon>unclassified sequences</taxon>
        <taxon>metagenomes</taxon>
        <taxon>ecological metagenomes</taxon>
    </lineage>
</organism>
<name>E6Q0Q7_9ZZZZ</name>
<evidence type="ECO:0000256" key="1">
    <source>
        <dbReference type="SAM" id="Phobius"/>
    </source>
</evidence>
<accession>E6Q0Q7</accession>
<keyword evidence="1" id="KW-1133">Transmembrane helix</keyword>
<dbReference type="AlphaFoldDB" id="E6Q0Q7"/>
<gene>
    <name evidence="2" type="ORF">CARN4_0113</name>
</gene>
<sequence length="158" mass="18062">MNSYSENERHWVRRNYWRQNFVTRFIVLGLLAVCMAPTTAANYSLVGSWACTFSPSAAVGMLIPASFVFKANGSETWHMDALPTVDGIGTYAYESGILRERMRRGFGEPSHWFEPRAWLSDSMRPIWESANHFWMRAPNGRAASSFDVVNGIYDCKRH</sequence>
<keyword evidence="1" id="KW-0472">Membrane</keyword>
<feature type="transmembrane region" description="Helical" evidence="1">
    <location>
        <begin position="46"/>
        <end position="69"/>
    </location>
</feature>
<reference evidence="2" key="1">
    <citation type="submission" date="2009-10" db="EMBL/GenBank/DDBJ databases">
        <title>Diversity of trophic interactions inside an arsenic-rich microbial ecosystem.</title>
        <authorList>
            <person name="Bertin P.N."/>
            <person name="Heinrich-Salmeron A."/>
            <person name="Pelletier E."/>
            <person name="Goulhen-Chollet F."/>
            <person name="Arsene-Ploetze F."/>
            <person name="Gallien S."/>
            <person name="Calteau A."/>
            <person name="Vallenet D."/>
            <person name="Casiot C."/>
            <person name="Chane-Woon-Ming B."/>
            <person name="Giloteaux L."/>
            <person name="Barakat M."/>
            <person name="Bonnefoy V."/>
            <person name="Bruneel O."/>
            <person name="Chandler M."/>
            <person name="Cleiss J."/>
            <person name="Duran R."/>
            <person name="Elbaz-Poulichet F."/>
            <person name="Fonknechten N."/>
            <person name="Lauga B."/>
            <person name="Mornico D."/>
            <person name="Ortet P."/>
            <person name="Schaeffer C."/>
            <person name="Siguier P."/>
            <person name="Alexander Thil Smith A."/>
            <person name="Van Dorsselaer A."/>
            <person name="Weissenbach J."/>
            <person name="Medigue C."/>
            <person name="Le Paslier D."/>
        </authorList>
    </citation>
    <scope>NUCLEOTIDE SEQUENCE</scope>
</reference>